<gene>
    <name evidence="3" type="ORF">EA472_17415</name>
</gene>
<organism evidence="3 4">
    <name type="scientific">Natrarchaeobius chitinivorans</name>
    <dbReference type="NCBI Taxonomy" id="1679083"/>
    <lineage>
        <taxon>Archaea</taxon>
        <taxon>Methanobacteriati</taxon>
        <taxon>Methanobacteriota</taxon>
        <taxon>Stenosarchaea group</taxon>
        <taxon>Halobacteria</taxon>
        <taxon>Halobacteriales</taxon>
        <taxon>Natrialbaceae</taxon>
        <taxon>Natrarchaeobius</taxon>
    </lineage>
</organism>
<reference evidence="3 4" key="1">
    <citation type="submission" date="2018-10" db="EMBL/GenBank/DDBJ databases">
        <title>Natrarchaeobius chitinivorans gen. nov., sp. nov., and Natrarchaeobius haloalkaliphilus sp. nov., alkaliphilic, chitin-utilizing haloarchaea from hypersaline alkaline lakes.</title>
        <authorList>
            <person name="Sorokin D.Y."/>
            <person name="Elcheninov A.G."/>
            <person name="Kostrikina N.A."/>
            <person name="Bale N.J."/>
            <person name="Sinninghe Damste J.S."/>
            <person name="Khijniak T.V."/>
            <person name="Kublanov I.V."/>
            <person name="Toshchakov S.V."/>
        </authorList>
    </citation>
    <scope>NUCLEOTIDE SEQUENCE [LARGE SCALE GENOMIC DNA]</scope>
    <source>
        <strain evidence="3 4">AArcht7</strain>
    </source>
</reference>
<feature type="transmembrane region" description="Helical" evidence="1">
    <location>
        <begin position="103"/>
        <end position="123"/>
    </location>
</feature>
<name>A0A3N6MMF2_NATCH</name>
<feature type="transmembrane region" description="Helical" evidence="1">
    <location>
        <begin position="228"/>
        <end position="248"/>
    </location>
</feature>
<dbReference type="PANTHER" id="PTHR22911:SF137">
    <property type="entry name" value="SOLUTE CARRIER FAMILY 35 MEMBER G2-RELATED"/>
    <property type="match status" value="1"/>
</dbReference>
<dbReference type="Pfam" id="PF00892">
    <property type="entry name" value="EamA"/>
    <property type="match status" value="2"/>
</dbReference>
<evidence type="ECO:0000256" key="1">
    <source>
        <dbReference type="SAM" id="Phobius"/>
    </source>
</evidence>
<evidence type="ECO:0000259" key="2">
    <source>
        <dbReference type="Pfam" id="PF00892"/>
    </source>
</evidence>
<keyword evidence="1" id="KW-0812">Transmembrane</keyword>
<dbReference type="GO" id="GO:0016020">
    <property type="term" value="C:membrane"/>
    <property type="evidence" value="ECO:0007669"/>
    <property type="project" value="InterPro"/>
</dbReference>
<feature type="transmembrane region" description="Helical" evidence="1">
    <location>
        <begin position="193"/>
        <end position="216"/>
    </location>
</feature>
<keyword evidence="1" id="KW-1133">Transmembrane helix</keyword>
<dbReference type="EMBL" id="REFZ01000014">
    <property type="protein sequence ID" value="RQG98580.1"/>
    <property type="molecule type" value="Genomic_DNA"/>
</dbReference>
<protein>
    <submittedName>
        <fullName evidence="3">DMT family transporter</fullName>
    </submittedName>
</protein>
<proteinExistence type="predicted"/>
<feature type="domain" description="EamA" evidence="2">
    <location>
        <begin position="10"/>
        <end position="146"/>
    </location>
</feature>
<keyword evidence="1" id="KW-0472">Membrane</keyword>
<dbReference type="Proteomes" id="UP000281431">
    <property type="component" value="Unassembled WGS sequence"/>
</dbReference>
<evidence type="ECO:0000313" key="3">
    <source>
        <dbReference type="EMBL" id="RQG98580.1"/>
    </source>
</evidence>
<dbReference type="InterPro" id="IPR037185">
    <property type="entry name" value="EmrE-like"/>
</dbReference>
<keyword evidence="4" id="KW-1185">Reference proteome</keyword>
<evidence type="ECO:0000313" key="4">
    <source>
        <dbReference type="Proteomes" id="UP000281431"/>
    </source>
</evidence>
<feature type="transmembrane region" description="Helical" evidence="1">
    <location>
        <begin position="12"/>
        <end position="29"/>
    </location>
</feature>
<dbReference type="SUPFAM" id="SSF103481">
    <property type="entry name" value="Multidrug resistance efflux transporter EmrE"/>
    <property type="match status" value="2"/>
</dbReference>
<accession>A0A3N6MMF2</accession>
<dbReference type="Gene3D" id="1.10.3730.20">
    <property type="match status" value="1"/>
</dbReference>
<feature type="transmembrane region" description="Helical" evidence="1">
    <location>
        <begin position="283"/>
        <end position="303"/>
    </location>
</feature>
<comment type="caution">
    <text evidence="3">The sequence shown here is derived from an EMBL/GenBank/DDBJ whole genome shotgun (WGS) entry which is preliminary data.</text>
</comment>
<dbReference type="PANTHER" id="PTHR22911">
    <property type="entry name" value="ACYL-MALONYL CONDENSING ENZYME-RELATED"/>
    <property type="match status" value="1"/>
</dbReference>
<dbReference type="InterPro" id="IPR000620">
    <property type="entry name" value="EamA_dom"/>
</dbReference>
<feature type="transmembrane region" description="Helical" evidence="1">
    <location>
        <begin position="129"/>
        <end position="151"/>
    </location>
</feature>
<feature type="transmembrane region" description="Helical" evidence="1">
    <location>
        <begin position="73"/>
        <end position="91"/>
    </location>
</feature>
<sequence length="305" mass="31273">MVVELSDSLLGVGLAIVGAIAFSGQFLFVRLGTDGGDVSDAVLVVLFCNIALVAPPVLVLYPAPYGELFTPTSIAAFAGAGLVGMFVARLLMFKSIQEIGASLTSPVIASNVLFATVFAIAFLDERLTGVHLVGILLIVAGLAVVSWETAATTSPGQSIRETGATLVLPLAAAVCIGMEPIFVSIGLAEGTAILPGLTIMAIAGTIGFVGYLAITGSLRPFPIRTRATAWYVGAGVSTTAGFLAYFAALEVAPVVIVMPLLQLTPLIVAGLSMVFLPQRLERVTWRVGASALIVVIGATLVSLSG</sequence>
<dbReference type="OrthoDB" id="330924at2157"/>
<dbReference type="AlphaFoldDB" id="A0A3N6MMF2"/>
<feature type="transmembrane region" description="Helical" evidence="1">
    <location>
        <begin position="41"/>
        <end position="61"/>
    </location>
</feature>
<feature type="domain" description="EamA" evidence="2">
    <location>
        <begin position="167"/>
        <end position="302"/>
    </location>
</feature>
<feature type="transmembrane region" description="Helical" evidence="1">
    <location>
        <begin position="163"/>
        <end position="187"/>
    </location>
</feature>
<feature type="transmembrane region" description="Helical" evidence="1">
    <location>
        <begin position="254"/>
        <end position="276"/>
    </location>
</feature>